<feature type="domain" description="Nrap protein" evidence="2">
    <location>
        <begin position="81"/>
        <end position="230"/>
    </location>
</feature>
<dbReference type="GO" id="GO:0032545">
    <property type="term" value="C:CURI complex"/>
    <property type="evidence" value="ECO:0007669"/>
    <property type="project" value="TreeGrafter"/>
</dbReference>
<dbReference type="Proteomes" id="UP000008312">
    <property type="component" value="Unassembled WGS sequence"/>
</dbReference>
<dbReference type="Pfam" id="PF17405">
    <property type="entry name" value="Nrap_D4"/>
    <property type="match status" value="1"/>
</dbReference>
<comment type="subcellular location">
    <subcellularLocation>
        <location evidence="1">Nucleus</location>
        <location evidence="1">Nucleolus</location>
    </subcellularLocation>
</comment>
<keyword evidence="1" id="KW-0694">RNA-binding</keyword>
<evidence type="ECO:0000313" key="5">
    <source>
        <dbReference type="EMBL" id="CBK23435.2"/>
    </source>
</evidence>
<dbReference type="PANTHER" id="PTHR17972:SF0">
    <property type="entry name" value="NUCLEOLAR PROTEIN 6"/>
    <property type="match status" value="1"/>
</dbReference>
<dbReference type="EMBL" id="FN668661">
    <property type="protein sequence ID" value="CBK23435.2"/>
    <property type="molecule type" value="Genomic_DNA"/>
</dbReference>
<name>D8M6L7_BLAHO</name>
<comment type="similarity">
    <text evidence="1">Belongs to the NRAP family.</text>
</comment>
<keyword evidence="1" id="KW-0539">Nucleus</keyword>
<dbReference type="InterPro" id="IPR035368">
    <property type="entry name" value="Nrap_D3"/>
</dbReference>
<dbReference type="InParanoid" id="D8M6L7"/>
<organism evidence="5">
    <name type="scientific">Blastocystis hominis</name>
    <dbReference type="NCBI Taxonomy" id="12968"/>
    <lineage>
        <taxon>Eukaryota</taxon>
        <taxon>Sar</taxon>
        <taxon>Stramenopiles</taxon>
        <taxon>Bigyra</taxon>
        <taxon>Opalozoa</taxon>
        <taxon>Opalinata</taxon>
        <taxon>Blastocystidae</taxon>
        <taxon>Blastocystis</taxon>
    </lineage>
</organism>
<dbReference type="PANTHER" id="PTHR17972">
    <property type="entry name" value="NUCLEOLAR RNA-ASSOCIATED PROTEIN"/>
    <property type="match status" value="1"/>
</dbReference>
<dbReference type="GO" id="GO:0006409">
    <property type="term" value="P:tRNA export from nucleus"/>
    <property type="evidence" value="ECO:0007669"/>
    <property type="project" value="TreeGrafter"/>
</dbReference>
<feature type="domain" description="Nrap protein" evidence="3">
    <location>
        <begin position="283"/>
        <end position="412"/>
    </location>
</feature>
<dbReference type="InterPro" id="IPR035369">
    <property type="entry name" value="Nrap_D4"/>
</dbReference>
<sequence>MDETPFVFRSAGEAAIPAVAGLDCMQLVDGSFGFVATYRIPAESAREIIAHAKTSLALFHSRGDSRTLPRLVGRPPFLGGKYDVALRLALADLRRNALYRDDPAGLNFPRFVVAQRDVERWAKRGLGARASLLRSQFLAGTRWRVGEAVPVPAGLLLVFNCNPANISRLADRGPAAKSPEVETWKQLWGDRSELRRFKDGSIVYTNLWSCRPGENHLIPVEIVRYVLSLHTFAVIELKCLSAPLQEWIPRGTVEAEIPAELLRDIMETANSHNKTAGIDYGAHIASIDPASSSLLGAALFPAEPHPLLQTGVAAAPRVTRLLPAGKWVMRMQGATNLPDDPAALQRVKTLWFSSLAALWDPTLSLTCRLAKKGLDCVATQTSLDLVYRGRLHRFLACTDREATLLPRVYRARPQIRGEIVELLVAPPHCAAVKNAALQNPAFLPAVRTLRLWADSHLLSAACPAMITEMIMMAVLTPSTAALNPAVAFVRTLELIVGFAWHSDVLFVDPTGSFTESEKRGILQEIEIVRAQPSEKRALFIVAPYDRTSICTVETPDKPSWAHVQIVAQRTLQKLQADWLTLGDETPCFTPRYSDFDFVITLNDVYLTPFPRGMKLVCDNHESRGAAYECEGSKNLMLDRSRFLVGYEPERELLRAVQEEVGNGGVAMMNTAFGRKIGVSWKPSYFLPMKLSMGNVRDCCPVKMGEDVLLVRDVFDLMRRIRAKLGNAVKSIDF</sequence>
<accession>D8M6L7</accession>
<dbReference type="GO" id="GO:0032040">
    <property type="term" value="C:small-subunit processome"/>
    <property type="evidence" value="ECO:0007669"/>
    <property type="project" value="TreeGrafter"/>
</dbReference>
<dbReference type="RefSeq" id="XP_012897483.1">
    <property type="nucleotide sequence ID" value="XM_013042029.1"/>
</dbReference>
<evidence type="ECO:0000259" key="2">
    <source>
        <dbReference type="Pfam" id="PF17404"/>
    </source>
</evidence>
<evidence type="ECO:0000259" key="3">
    <source>
        <dbReference type="Pfam" id="PF17405"/>
    </source>
</evidence>
<feature type="domain" description="Nrap protein" evidence="4">
    <location>
        <begin position="440"/>
        <end position="577"/>
    </location>
</feature>
<dbReference type="GO" id="GO:0006364">
    <property type="term" value="P:rRNA processing"/>
    <property type="evidence" value="ECO:0007669"/>
    <property type="project" value="TreeGrafter"/>
</dbReference>
<evidence type="ECO:0000256" key="1">
    <source>
        <dbReference type="RuleBase" id="RU364032"/>
    </source>
</evidence>
<gene>
    <name evidence="5" type="ORF">GSBLH_T00003317001</name>
</gene>
<evidence type="ECO:0000259" key="4">
    <source>
        <dbReference type="Pfam" id="PF17406"/>
    </source>
</evidence>
<dbReference type="GO" id="GO:0034456">
    <property type="term" value="C:UTP-C complex"/>
    <property type="evidence" value="ECO:0007669"/>
    <property type="project" value="TreeGrafter"/>
</dbReference>
<dbReference type="Pfam" id="PF17404">
    <property type="entry name" value="Nrap_D3"/>
    <property type="match status" value="1"/>
</dbReference>
<dbReference type="InterPro" id="IPR005554">
    <property type="entry name" value="NOL6/Upt22"/>
</dbReference>
<evidence type="ECO:0000313" key="6">
    <source>
        <dbReference type="Proteomes" id="UP000008312"/>
    </source>
</evidence>
<dbReference type="OrthoDB" id="10251401at2759"/>
<dbReference type="GO" id="GO:0003723">
    <property type="term" value="F:RNA binding"/>
    <property type="evidence" value="ECO:0007669"/>
    <property type="project" value="UniProtKB-KW"/>
</dbReference>
<reference evidence="5" key="1">
    <citation type="submission" date="2010-02" db="EMBL/GenBank/DDBJ databases">
        <title>Sequencing and annotation of the Blastocystis hominis genome.</title>
        <authorList>
            <person name="Wincker P."/>
        </authorList>
    </citation>
    <scope>NUCLEOTIDE SEQUENCE</scope>
    <source>
        <strain evidence="5">Singapore isolate B</strain>
    </source>
</reference>
<keyword evidence="6" id="KW-1185">Reference proteome</keyword>
<dbReference type="GeneID" id="24920421"/>
<dbReference type="InterPro" id="IPR035370">
    <property type="entry name" value="Nrap_D5"/>
</dbReference>
<protein>
    <submittedName>
        <fullName evidence="5">Uncharacterized protein</fullName>
    </submittedName>
</protein>
<dbReference type="Pfam" id="PF17406">
    <property type="entry name" value="Nrap_D5"/>
    <property type="match status" value="1"/>
</dbReference>
<dbReference type="AlphaFoldDB" id="D8M6L7"/>
<proteinExistence type="inferred from homology"/>